<accession>A0A0A8Y7V2</accession>
<reference evidence="2" key="2">
    <citation type="journal article" date="2015" name="Data Brief">
        <title>Shoot transcriptome of the giant reed, Arundo donax.</title>
        <authorList>
            <person name="Barrero R.A."/>
            <person name="Guerrero F.D."/>
            <person name="Moolhuijzen P."/>
            <person name="Goolsby J.A."/>
            <person name="Tidwell J."/>
            <person name="Bellgard S.E."/>
            <person name="Bellgard M.I."/>
        </authorList>
    </citation>
    <scope>NUCLEOTIDE SEQUENCE</scope>
    <source>
        <tissue evidence="2">Shoot tissue taken approximately 20 cm above the soil surface</tissue>
    </source>
</reference>
<sequence>MILSLIMIDICFTVVFSMLVMSICT</sequence>
<proteinExistence type="predicted"/>
<protein>
    <submittedName>
        <fullName evidence="2">Uncharacterized protein</fullName>
    </submittedName>
</protein>
<keyword evidence="1" id="KW-0812">Transmembrane</keyword>
<reference evidence="2" key="1">
    <citation type="submission" date="2014-09" db="EMBL/GenBank/DDBJ databases">
        <authorList>
            <person name="Magalhaes I.L.F."/>
            <person name="Oliveira U."/>
            <person name="Santos F.R."/>
            <person name="Vidigal T.H.D.A."/>
            <person name="Brescovit A.D."/>
            <person name="Santos A.J."/>
        </authorList>
    </citation>
    <scope>NUCLEOTIDE SEQUENCE</scope>
    <source>
        <tissue evidence="2">Shoot tissue taken approximately 20 cm above the soil surface</tissue>
    </source>
</reference>
<name>A0A0A8Y7V2_ARUDO</name>
<feature type="transmembrane region" description="Helical" evidence="1">
    <location>
        <begin position="6"/>
        <end position="24"/>
    </location>
</feature>
<dbReference type="EMBL" id="GBRH01276655">
    <property type="protein sequence ID" value="JAD21240.1"/>
    <property type="molecule type" value="Transcribed_RNA"/>
</dbReference>
<keyword evidence="1" id="KW-0472">Membrane</keyword>
<evidence type="ECO:0000313" key="2">
    <source>
        <dbReference type="EMBL" id="JAD21240.1"/>
    </source>
</evidence>
<organism evidence="2">
    <name type="scientific">Arundo donax</name>
    <name type="common">Giant reed</name>
    <name type="synonym">Donax arundinaceus</name>
    <dbReference type="NCBI Taxonomy" id="35708"/>
    <lineage>
        <taxon>Eukaryota</taxon>
        <taxon>Viridiplantae</taxon>
        <taxon>Streptophyta</taxon>
        <taxon>Embryophyta</taxon>
        <taxon>Tracheophyta</taxon>
        <taxon>Spermatophyta</taxon>
        <taxon>Magnoliopsida</taxon>
        <taxon>Liliopsida</taxon>
        <taxon>Poales</taxon>
        <taxon>Poaceae</taxon>
        <taxon>PACMAD clade</taxon>
        <taxon>Arundinoideae</taxon>
        <taxon>Arundineae</taxon>
        <taxon>Arundo</taxon>
    </lineage>
</organism>
<keyword evidence="1" id="KW-1133">Transmembrane helix</keyword>
<dbReference type="AlphaFoldDB" id="A0A0A8Y7V2"/>
<evidence type="ECO:0000256" key="1">
    <source>
        <dbReference type="SAM" id="Phobius"/>
    </source>
</evidence>